<protein>
    <submittedName>
        <fullName evidence="4">Phosphinothricin N-acetyltransferase</fullName>
        <ecNumber evidence="4">2.3.1.-</ecNumber>
    </submittedName>
</protein>
<dbReference type="CDD" id="cd04301">
    <property type="entry name" value="NAT_SF"/>
    <property type="match status" value="1"/>
</dbReference>
<name>A0A6C7E922_ILUCY</name>
<dbReference type="KEGG" id="aym:YM304_07840"/>
<evidence type="ECO:0000259" key="3">
    <source>
        <dbReference type="PROSITE" id="PS51186"/>
    </source>
</evidence>
<sequence>MRLAVVDDAEAMRTIYNHEVENHTTTLDLVPRTLEAQQDWIAQRSGAFSAVVAQLDDDDQEHGREHGTVVGFASLSPYRERAAYSTTVENSVYVSRAHGGRGIGRAMMDHLIEVARDSGFHSMIARIEASGEASLALHRACGFELVGIERQVGRKHRRWLDMAVMQLML</sequence>
<dbReference type="Pfam" id="PF00583">
    <property type="entry name" value="Acetyltransf_1"/>
    <property type="match status" value="1"/>
</dbReference>
<dbReference type="EMBL" id="AP012057">
    <property type="protein sequence ID" value="BAN01098.1"/>
    <property type="molecule type" value="Genomic_DNA"/>
</dbReference>
<dbReference type="PANTHER" id="PTHR43072:SF23">
    <property type="entry name" value="UPF0039 PROTEIN C11D3.02C"/>
    <property type="match status" value="1"/>
</dbReference>
<dbReference type="InterPro" id="IPR016181">
    <property type="entry name" value="Acyl_CoA_acyltransferase"/>
</dbReference>
<gene>
    <name evidence="4" type="primary">pat</name>
    <name evidence="4" type="ORF">YM304_07840</name>
</gene>
<dbReference type="SUPFAM" id="SSF55729">
    <property type="entry name" value="Acyl-CoA N-acyltransferases (Nat)"/>
    <property type="match status" value="1"/>
</dbReference>
<keyword evidence="5" id="KW-1185">Reference proteome</keyword>
<dbReference type="AlphaFoldDB" id="A0A6C7E922"/>
<reference evidence="4 5" key="1">
    <citation type="journal article" date="2013" name="Int. J. Syst. Evol. Microbiol.">
        <title>Ilumatobacter nonamiense sp. nov. and Ilumatobacter coccineum sp. nov., isolated from seashore sand.</title>
        <authorList>
            <person name="Matsumoto A."/>
            <person name="Kasai H."/>
            <person name="Matsuo Y."/>
            <person name="Shizuri Y."/>
            <person name="Ichikawa N."/>
            <person name="Fujita N."/>
            <person name="Omura S."/>
            <person name="Takahashi Y."/>
        </authorList>
    </citation>
    <scope>NUCLEOTIDE SEQUENCE [LARGE SCALE GENOMIC DNA]</scope>
    <source>
        <strain evidence="5">NBRC 103263 / KCTC 29153 / YM16-304</strain>
    </source>
</reference>
<dbReference type="EC" id="2.3.1.-" evidence="4"/>
<keyword evidence="1 4" id="KW-0808">Transferase</keyword>
<evidence type="ECO:0000313" key="5">
    <source>
        <dbReference type="Proteomes" id="UP000011863"/>
    </source>
</evidence>
<accession>A0A6C7E922</accession>
<dbReference type="Gene3D" id="3.40.630.30">
    <property type="match status" value="1"/>
</dbReference>
<dbReference type="Proteomes" id="UP000011863">
    <property type="component" value="Chromosome"/>
</dbReference>
<proteinExistence type="predicted"/>
<dbReference type="PROSITE" id="PS51186">
    <property type="entry name" value="GNAT"/>
    <property type="match status" value="1"/>
</dbReference>
<dbReference type="InterPro" id="IPR000182">
    <property type="entry name" value="GNAT_dom"/>
</dbReference>
<keyword evidence="2 4" id="KW-0012">Acyltransferase</keyword>
<dbReference type="GO" id="GO:0016747">
    <property type="term" value="F:acyltransferase activity, transferring groups other than amino-acyl groups"/>
    <property type="evidence" value="ECO:0007669"/>
    <property type="project" value="InterPro"/>
</dbReference>
<organism evidence="4 5">
    <name type="scientific">Ilumatobacter coccineus (strain NBRC 103263 / KCTC 29153 / YM16-304)</name>
    <dbReference type="NCBI Taxonomy" id="1313172"/>
    <lineage>
        <taxon>Bacteria</taxon>
        <taxon>Bacillati</taxon>
        <taxon>Actinomycetota</taxon>
        <taxon>Acidimicrobiia</taxon>
        <taxon>Acidimicrobiales</taxon>
        <taxon>Ilumatobacteraceae</taxon>
        <taxon>Ilumatobacter</taxon>
    </lineage>
</organism>
<dbReference type="PANTHER" id="PTHR43072">
    <property type="entry name" value="N-ACETYLTRANSFERASE"/>
    <property type="match status" value="1"/>
</dbReference>
<evidence type="ECO:0000313" key="4">
    <source>
        <dbReference type="EMBL" id="BAN01098.1"/>
    </source>
</evidence>
<evidence type="ECO:0000256" key="2">
    <source>
        <dbReference type="ARBA" id="ARBA00023315"/>
    </source>
</evidence>
<evidence type="ECO:0000256" key="1">
    <source>
        <dbReference type="ARBA" id="ARBA00022679"/>
    </source>
</evidence>
<feature type="domain" description="N-acetyltransferase" evidence="3">
    <location>
        <begin position="27"/>
        <end position="169"/>
    </location>
</feature>